<organism evidence="1 2">
    <name type="scientific">Hydnomerulius pinastri MD-312</name>
    <dbReference type="NCBI Taxonomy" id="994086"/>
    <lineage>
        <taxon>Eukaryota</taxon>
        <taxon>Fungi</taxon>
        <taxon>Dikarya</taxon>
        <taxon>Basidiomycota</taxon>
        <taxon>Agaricomycotina</taxon>
        <taxon>Agaricomycetes</taxon>
        <taxon>Agaricomycetidae</taxon>
        <taxon>Boletales</taxon>
        <taxon>Boletales incertae sedis</taxon>
        <taxon>Leucogyrophana</taxon>
    </lineage>
</organism>
<dbReference type="InterPro" id="IPR032675">
    <property type="entry name" value="LRR_dom_sf"/>
</dbReference>
<dbReference type="Proteomes" id="UP000053820">
    <property type="component" value="Unassembled WGS sequence"/>
</dbReference>
<accession>A0A0C9VBV1</accession>
<evidence type="ECO:0000313" key="1">
    <source>
        <dbReference type="EMBL" id="KIJ63124.1"/>
    </source>
</evidence>
<evidence type="ECO:0000313" key="2">
    <source>
        <dbReference type="Proteomes" id="UP000053820"/>
    </source>
</evidence>
<dbReference type="Gene3D" id="1.20.1280.50">
    <property type="match status" value="1"/>
</dbReference>
<dbReference type="HOGENOM" id="CLU_692729_0_0_1"/>
<proteinExistence type="predicted"/>
<dbReference type="AlphaFoldDB" id="A0A0C9VBV1"/>
<name>A0A0C9VBV1_9AGAM</name>
<reference evidence="1 2" key="1">
    <citation type="submission" date="2014-04" db="EMBL/GenBank/DDBJ databases">
        <title>Evolutionary Origins and Diversification of the Mycorrhizal Mutualists.</title>
        <authorList>
            <consortium name="DOE Joint Genome Institute"/>
            <consortium name="Mycorrhizal Genomics Consortium"/>
            <person name="Kohler A."/>
            <person name="Kuo A."/>
            <person name="Nagy L.G."/>
            <person name="Floudas D."/>
            <person name="Copeland A."/>
            <person name="Barry K.W."/>
            <person name="Cichocki N."/>
            <person name="Veneault-Fourrey C."/>
            <person name="LaButti K."/>
            <person name="Lindquist E.A."/>
            <person name="Lipzen A."/>
            <person name="Lundell T."/>
            <person name="Morin E."/>
            <person name="Murat C."/>
            <person name="Riley R."/>
            <person name="Ohm R."/>
            <person name="Sun H."/>
            <person name="Tunlid A."/>
            <person name="Henrissat B."/>
            <person name="Grigoriev I.V."/>
            <person name="Hibbett D.S."/>
            <person name="Martin F."/>
        </authorList>
    </citation>
    <scope>NUCLEOTIDE SEQUENCE [LARGE SCALE GENOMIC DNA]</scope>
    <source>
        <strain evidence="1 2">MD-312</strain>
    </source>
</reference>
<gene>
    <name evidence="1" type="ORF">HYDPIDRAFT_113690</name>
</gene>
<keyword evidence="2" id="KW-1185">Reference proteome</keyword>
<sequence length="360" mass="40929">MDSHRTSTLQANYRPCFIHGLSVELLQIIFLYCLDLDCTELNDIGPVQTPSPCRAPLLFTSVCRHWRAVALDMPYLWNRINISVGLDLERAKIVSYVAGVGRWLDNSKDLPLTLRIREVQNPLPITDFTPWGDIFAVVSKHVARFSTINLFPAAMSSIFLAKASVSSLDILSSVNGCSWDDSIHWHRFFKQIQDDLYIRSLVLRIYDPILFRDHSLFQQLQGLTFQYAPEANETIQALAFCSRLSNLCLGGASFRWGDPVRPHSILKHESLQTLTIHDCGDDTLLLLGHLELPSLQKLAFLRPFHDSIEALYSMASLLSRSRCELELLSITGWRPALKELVQLHGLIRVVKDVYINEEKV</sequence>
<dbReference type="Gene3D" id="3.80.10.10">
    <property type="entry name" value="Ribonuclease Inhibitor"/>
    <property type="match status" value="1"/>
</dbReference>
<dbReference type="EMBL" id="KN839852">
    <property type="protein sequence ID" value="KIJ63124.1"/>
    <property type="molecule type" value="Genomic_DNA"/>
</dbReference>
<dbReference type="OrthoDB" id="3139399at2759"/>
<protein>
    <recommendedName>
        <fullName evidence="3">F-box domain-containing protein</fullName>
    </recommendedName>
</protein>
<evidence type="ECO:0008006" key="3">
    <source>
        <dbReference type="Google" id="ProtNLM"/>
    </source>
</evidence>